<dbReference type="GO" id="GO:0005576">
    <property type="term" value="C:extracellular region"/>
    <property type="evidence" value="ECO:0007669"/>
    <property type="project" value="UniProtKB-SubCell"/>
</dbReference>
<keyword evidence="13" id="KW-0862">Zinc</keyword>
<dbReference type="EMBL" id="FUZA01000007">
    <property type="protein sequence ID" value="SKC13587.1"/>
    <property type="molecule type" value="Genomic_DNA"/>
</dbReference>
<dbReference type="InterPro" id="IPR039866">
    <property type="entry name" value="CPQ"/>
</dbReference>
<protein>
    <recommendedName>
        <fullName evidence="5">Carboxypeptidase Q</fullName>
    </recommendedName>
    <alternativeName>
        <fullName evidence="20">Plasma glutamate carboxypeptidase</fullName>
    </alternativeName>
</protein>
<name>A0A1T5GYU0_9BACT</name>
<evidence type="ECO:0000256" key="13">
    <source>
        <dbReference type="ARBA" id="ARBA00022833"/>
    </source>
</evidence>
<evidence type="ECO:0000256" key="11">
    <source>
        <dbReference type="ARBA" id="ARBA00022801"/>
    </source>
</evidence>
<sequence>MTLMKTALYSLLFCPGLLFAQEIDQTALAKIRKEGMENSKVKEIAHQLTDVSGPRLTNSPGFQRAAEWSVSELKKWGLQNARIEDWGEFGKGWQVEKSYLAMTKPYYMPFIAIPKAWTSGTAGPIKGEVVVVNIQNEEDLAKYADGKLTGKIILVKGNADTNPTFKPDAVRYTTEDLDKMTNSQPFGQSNFTPQRANSIQNARSFRSRVDSMMKAQKISLELAGRAGKHGTFFTSNGVSYKKDAPLAGPAFEMAPEHAGLVARLVESGIPVTLEAESQTSFFDQKLTTGNVIAEIPGTDPKLKDEVVMLGGHLDSWHSATGATDNAAGCTVMLEAVRILQAAGLKPRRTIRIALWSGEEQGLHGSRNYTKNTFGDYQTMKLLPAHEKLSAYYNIDNGTGRIRGIYLQENEGPRALFEKWFAPFSDIIDHPTITSRITGGTDHLAFDVLGLPGFQFIQDGIEYGTRTHHTNMDTYERLVMDDLKQMAVVVASFVYNTAQLDQKIPRKELPQPRPAASAGK</sequence>
<evidence type="ECO:0000256" key="15">
    <source>
        <dbReference type="ARBA" id="ARBA00023049"/>
    </source>
</evidence>
<dbReference type="GO" id="GO:0004180">
    <property type="term" value="F:carboxypeptidase activity"/>
    <property type="evidence" value="ECO:0007669"/>
    <property type="project" value="UniProtKB-KW"/>
</dbReference>
<dbReference type="PANTHER" id="PTHR12053">
    <property type="entry name" value="PROTEASE FAMILY M28 PLASMA GLUTAMATE CARBOXYPEPTIDASE-RELATED"/>
    <property type="match status" value="1"/>
</dbReference>
<keyword evidence="14" id="KW-0333">Golgi apparatus</keyword>
<feature type="chain" id="PRO_5013273267" description="Carboxypeptidase Q" evidence="21">
    <location>
        <begin position="21"/>
        <end position="519"/>
    </location>
</feature>
<evidence type="ECO:0000256" key="3">
    <source>
        <dbReference type="ARBA" id="ARBA00004555"/>
    </source>
</evidence>
<dbReference type="GO" id="GO:0006508">
    <property type="term" value="P:proteolysis"/>
    <property type="evidence" value="ECO:0007669"/>
    <property type="project" value="UniProtKB-KW"/>
</dbReference>
<dbReference type="STRING" id="651661.SAMN05660293_04608"/>
<gene>
    <name evidence="23" type="ORF">SAMN05660293_04608</name>
</gene>
<evidence type="ECO:0000256" key="17">
    <source>
        <dbReference type="ARBA" id="ARBA00023180"/>
    </source>
</evidence>
<evidence type="ECO:0000256" key="2">
    <source>
        <dbReference type="ARBA" id="ARBA00004371"/>
    </source>
</evidence>
<evidence type="ECO:0000256" key="8">
    <source>
        <dbReference type="ARBA" id="ARBA00022670"/>
    </source>
</evidence>
<comment type="subcellular location">
    <subcellularLocation>
        <location evidence="1">Endoplasmic reticulum</location>
    </subcellularLocation>
    <subcellularLocation>
        <location evidence="3">Golgi apparatus</location>
    </subcellularLocation>
    <subcellularLocation>
        <location evidence="2">Lysosome</location>
    </subcellularLocation>
    <subcellularLocation>
        <location evidence="4">Secreted</location>
    </subcellularLocation>
</comment>
<dbReference type="Gene3D" id="3.50.30.30">
    <property type="match status" value="1"/>
</dbReference>
<keyword evidence="9" id="KW-0479">Metal-binding</keyword>
<keyword evidence="6" id="KW-0964">Secreted</keyword>
<keyword evidence="17" id="KW-0325">Glycoprotein</keyword>
<dbReference type="GO" id="GO:0046872">
    <property type="term" value="F:metal ion binding"/>
    <property type="evidence" value="ECO:0007669"/>
    <property type="project" value="UniProtKB-KW"/>
</dbReference>
<keyword evidence="18" id="KW-0458">Lysosome</keyword>
<keyword evidence="12" id="KW-0256">Endoplasmic reticulum</keyword>
<keyword evidence="8" id="KW-0645">Protease</keyword>
<evidence type="ECO:0000256" key="5">
    <source>
        <dbReference type="ARBA" id="ARBA00014116"/>
    </source>
</evidence>
<dbReference type="Pfam" id="PF04389">
    <property type="entry name" value="Peptidase_M28"/>
    <property type="match status" value="1"/>
</dbReference>
<dbReference type="InterPro" id="IPR007484">
    <property type="entry name" value="Peptidase_M28"/>
</dbReference>
<accession>A0A1T5GYU0</accession>
<dbReference type="AlphaFoldDB" id="A0A1T5GYU0"/>
<dbReference type="PANTHER" id="PTHR12053:SF3">
    <property type="entry name" value="CARBOXYPEPTIDASE Q"/>
    <property type="match status" value="1"/>
</dbReference>
<comment type="subunit">
    <text evidence="19">Homodimer. The monomeric form is inactive while the homodimer is active.</text>
</comment>
<dbReference type="Proteomes" id="UP000190897">
    <property type="component" value="Unassembled WGS sequence"/>
</dbReference>
<dbReference type="GO" id="GO:0070573">
    <property type="term" value="F:metallodipeptidase activity"/>
    <property type="evidence" value="ECO:0007669"/>
    <property type="project" value="InterPro"/>
</dbReference>
<evidence type="ECO:0000256" key="6">
    <source>
        <dbReference type="ARBA" id="ARBA00022525"/>
    </source>
</evidence>
<proteinExistence type="predicted"/>
<feature type="signal peptide" evidence="21">
    <location>
        <begin position="1"/>
        <end position="20"/>
    </location>
</feature>
<keyword evidence="16" id="KW-0865">Zymogen</keyword>
<evidence type="ECO:0000256" key="1">
    <source>
        <dbReference type="ARBA" id="ARBA00004240"/>
    </source>
</evidence>
<dbReference type="GO" id="GO:0005764">
    <property type="term" value="C:lysosome"/>
    <property type="evidence" value="ECO:0007669"/>
    <property type="project" value="UniProtKB-SubCell"/>
</dbReference>
<evidence type="ECO:0000313" key="23">
    <source>
        <dbReference type="EMBL" id="SKC13587.1"/>
    </source>
</evidence>
<dbReference type="Gene3D" id="3.40.630.10">
    <property type="entry name" value="Zn peptidases"/>
    <property type="match status" value="1"/>
</dbReference>
<evidence type="ECO:0000256" key="14">
    <source>
        <dbReference type="ARBA" id="ARBA00023034"/>
    </source>
</evidence>
<evidence type="ECO:0000256" key="19">
    <source>
        <dbReference type="ARBA" id="ARBA00025833"/>
    </source>
</evidence>
<reference evidence="24" key="1">
    <citation type="submission" date="2017-02" db="EMBL/GenBank/DDBJ databases">
        <authorList>
            <person name="Varghese N."/>
            <person name="Submissions S."/>
        </authorList>
    </citation>
    <scope>NUCLEOTIDE SEQUENCE [LARGE SCALE GENOMIC DNA]</scope>
    <source>
        <strain evidence="24">DSM 22270</strain>
    </source>
</reference>
<keyword evidence="15" id="KW-0482">Metalloprotease</keyword>
<evidence type="ECO:0000259" key="22">
    <source>
        <dbReference type="Pfam" id="PF04389"/>
    </source>
</evidence>
<evidence type="ECO:0000256" key="9">
    <source>
        <dbReference type="ARBA" id="ARBA00022723"/>
    </source>
</evidence>
<evidence type="ECO:0000256" key="4">
    <source>
        <dbReference type="ARBA" id="ARBA00004613"/>
    </source>
</evidence>
<keyword evidence="10 21" id="KW-0732">Signal</keyword>
<evidence type="ECO:0000256" key="12">
    <source>
        <dbReference type="ARBA" id="ARBA00022824"/>
    </source>
</evidence>
<organism evidence="23 24">
    <name type="scientific">Dyadobacter psychrophilus</name>
    <dbReference type="NCBI Taxonomy" id="651661"/>
    <lineage>
        <taxon>Bacteria</taxon>
        <taxon>Pseudomonadati</taxon>
        <taxon>Bacteroidota</taxon>
        <taxon>Cytophagia</taxon>
        <taxon>Cytophagales</taxon>
        <taxon>Spirosomataceae</taxon>
        <taxon>Dyadobacter</taxon>
    </lineage>
</organism>
<evidence type="ECO:0000313" key="24">
    <source>
        <dbReference type="Proteomes" id="UP000190897"/>
    </source>
</evidence>
<evidence type="ECO:0000256" key="10">
    <source>
        <dbReference type="ARBA" id="ARBA00022729"/>
    </source>
</evidence>
<dbReference type="SUPFAM" id="SSF53187">
    <property type="entry name" value="Zn-dependent exopeptidases"/>
    <property type="match status" value="1"/>
</dbReference>
<evidence type="ECO:0000256" key="20">
    <source>
        <dbReference type="ARBA" id="ARBA00033328"/>
    </source>
</evidence>
<feature type="domain" description="Peptidase M28" evidence="22">
    <location>
        <begin position="290"/>
        <end position="492"/>
    </location>
</feature>
<evidence type="ECO:0000256" key="16">
    <source>
        <dbReference type="ARBA" id="ARBA00023145"/>
    </source>
</evidence>
<evidence type="ECO:0000256" key="18">
    <source>
        <dbReference type="ARBA" id="ARBA00023228"/>
    </source>
</evidence>
<keyword evidence="11" id="KW-0378">Hydrolase</keyword>
<evidence type="ECO:0000256" key="21">
    <source>
        <dbReference type="SAM" id="SignalP"/>
    </source>
</evidence>
<keyword evidence="24" id="KW-1185">Reference proteome</keyword>
<keyword evidence="7" id="KW-0121">Carboxypeptidase</keyword>
<evidence type="ECO:0000256" key="7">
    <source>
        <dbReference type="ARBA" id="ARBA00022645"/>
    </source>
</evidence>